<dbReference type="InterPro" id="IPR036866">
    <property type="entry name" value="RibonucZ/Hydroxyglut_hydro"/>
</dbReference>
<evidence type="ECO:0000259" key="1">
    <source>
        <dbReference type="SMART" id="SM00849"/>
    </source>
</evidence>
<dbReference type="PANTHER" id="PTHR46018:SF4">
    <property type="entry name" value="METALLO-HYDROLASE YHFI-RELATED"/>
    <property type="match status" value="1"/>
</dbReference>
<dbReference type="InterPro" id="IPR001279">
    <property type="entry name" value="Metallo-B-lactamas"/>
</dbReference>
<dbReference type="EMBL" id="VOGB01000004">
    <property type="protein sequence ID" value="MQM72717.1"/>
    <property type="molecule type" value="Genomic_DNA"/>
</dbReference>
<reference evidence="2" key="1">
    <citation type="journal article" date="2020" name="Appl. Environ. Microbiol.">
        <title>Medium-Chain Fatty Acid Synthesis by 'Candidatus Weimeria bifida' gen. nov., sp. nov., and 'Candidatus Pseudoramibacter fermentans' sp. nov.</title>
        <authorList>
            <person name="Scarborough M.J."/>
            <person name="Myers K.S."/>
            <person name="Donohue T.J."/>
            <person name="Noguera D.R."/>
        </authorList>
    </citation>
    <scope>NUCLEOTIDE SEQUENCE</scope>
    <source>
        <strain evidence="2">EUB1.1</strain>
    </source>
</reference>
<protein>
    <submittedName>
        <fullName evidence="2">MBL fold metallo-hydrolase</fullName>
    </submittedName>
</protein>
<dbReference type="Pfam" id="PF12706">
    <property type="entry name" value="Lactamase_B_2"/>
    <property type="match status" value="1"/>
</dbReference>
<evidence type="ECO:0000313" key="3">
    <source>
        <dbReference type="Proteomes" id="UP000473648"/>
    </source>
</evidence>
<comment type="caution">
    <text evidence="2">The sequence shown here is derived from an EMBL/GenBank/DDBJ whole genome shotgun (WGS) entry which is preliminary data.</text>
</comment>
<dbReference type="SMART" id="SM00849">
    <property type="entry name" value="Lactamase_B"/>
    <property type="match status" value="1"/>
</dbReference>
<dbReference type="CDD" id="cd07716">
    <property type="entry name" value="RNaseZ_short-form-like_MBL-fold"/>
    <property type="match status" value="1"/>
</dbReference>
<dbReference type="SUPFAM" id="SSF56281">
    <property type="entry name" value="Metallo-hydrolase/oxidoreductase"/>
    <property type="match status" value="1"/>
</dbReference>
<dbReference type="Gene3D" id="3.60.15.10">
    <property type="entry name" value="Ribonuclease Z/Hydroxyacylglutathione hydrolase-like"/>
    <property type="match status" value="1"/>
</dbReference>
<feature type="domain" description="Metallo-beta-lactamase" evidence="1">
    <location>
        <begin position="18"/>
        <end position="204"/>
    </location>
</feature>
<sequence>MKLTILGNNGAYPRANGACSGYLLENDQAKVIMDLGAGTLSNLMAIDDASDLDAILLSHLHWDHISDLFVLQYLLEKRDQVVPVYLPESPANIYQMIADIKSFDVHPIHDGDEVTIKNMTFTFKKMRHPVEDYAIKAVDDNGKACLYTGDTGICDALTDFVEGVHTMLCDCTYVDNPDENKHLSAGQAAEIAEKAGVRHLILTHFNPELNPRDYAIVAERILRRGRVTKSEIMLTFNI</sequence>
<accession>A0A6L5GR72</accession>
<organism evidence="2 3">
    <name type="scientific">Candidatus Pseudoramibacter fermentans</name>
    <dbReference type="NCBI Taxonomy" id="2594427"/>
    <lineage>
        <taxon>Bacteria</taxon>
        <taxon>Bacillati</taxon>
        <taxon>Bacillota</taxon>
        <taxon>Clostridia</taxon>
        <taxon>Eubacteriales</taxon>
        <taxon>Eubacteriaceae</taxon>
        <taxon>Pseudoramibacter</taxon>
    </lineage>
</organism>
<evidence type="ECO:0000313" key="2">
    <source>
        <dbReference type="EMBL" id="MQM72717.1"/>
    </source>
</evidence>
<dbReference type="AlphaFoldDB" id="A0A6L5GR72"/>
<name>A0A6L5GR72_9FIRM</name>
<proteinExistence type="predicted"/>
<gene>
    <name evidence="2" type="ORF">FRC53_04700</name>
</gene>
<dbReference type="Proteomes" id="UP000473648">
    <property type="component" value="Unassembled WGS sequence"/>
</dbReference>
<dbReference type="GO" id="GO:0042781">
    <property type="term" value="F:3'-tRNA processing endoribonuclease activity"/>
    <property type="evidence" value="ECO:0007669"/>
    <property type="project" value="TreeGrafter"/>
</dbReference>
<dbReference type="PANTHER" id="PTHR46018">
    <property type="entry name" value="ZINC PHOSPHODIESTERASE ELAC PROTEIN 1"/>
    <property type="match status" value="1"/>
</dbReference>
<keyword evidence="3" id="KW-1185">Reference proteome</keyword>